<keyword evidence="3 6" id="KW-0812">Transmembrane</keyword>
<evidence type="ECO:0000259" key="7">
    <source>
        <dbReference type="Pfam" id="PF01490"/>
    </source>
</evidence>
<organism evidence="8 9">
    <name type="scientific">Fomitopsis schrenkii</name>
    <name type="common">Brown rot fungus</name>
    <dbReference type="NCBI Taxonomy" id="2126942"/>
    <lineage>
        <taxon>Eukaryota</taxon>
        <taxon>Fungi</taxon>
        <taxon>Dikarya</taxon>
        <taxon>Basidiomycota</taxon>
        <taxon>Agaricomycotina</taxon>
        <taxon>Agaricomycetes</taxon>
        <taxon>Polyporales</taxon>
        <taxon>Fomitopsis</taxon>
    </lineage>
</organism>
<feature type="transmembrane region" description="Helical" evidence="6">
    <location>
        <begin position="45"/>
        <end position="65"/>
    </location>
</feature>
<dbReference type="Pfam" id="PF01490">
    <property type="entry name" value="Aa_trans"/>
    <property type="match status" value="1"/>
</dbReference>
<gene>
    <name evidence="8" type="ORF">FOMPIDRAFT_1038729</name>
</gene>
<feature type="transmembrane region" description="Helical" evidence="6">
    <location>
        <begin position="123"/>
        <end position="146"/>
    </location>
</feature>
<dbReference type="OrthoDB" id="294730at2759"/>
<evidence type="ECO:0000256" key="5">
    <source>
        <dbReference type="ARBA" id="ARBA00023136"/>
    </source>
</evidence>
<feature type="domain" description="Amino acid transporter transmembrane" evidence="7">
    <location>
        <begin position="44"/>
        <end position="429"/>
    </location>
</feature>
<keyword evidence="4 6" id="KW-1133">Transmembrane helix</keyword>
<reference evidence="8 9" key="1">
    <citation type="journal article" date="2012" name="Science">
        <title>The Paleozoic origin of enzymatic lignin decomposition reconstructed from 31 fungal genomes.</title>
        <authorList>
            <person name="Floudas D."/>
            <person name="Binder M."/>
            <person name="Riley R."/>
            <person name="Barry K."/>
            <person name="Blanchette R.A."/>
            <person name="Henrissat B."/>
            <person name="Martinez A.T."/>
            <person name="Otillar R."/>
            <person name="Spatafora J.W."/>
            <person name="Yadav J.S."/>
            <person name="Aerts A."/>
            <person name="Benoit I."/>
            <person name="Boyd A."/>
            <person name="Carlson A."/>
            <person name="Copeland A."/>
            <person name="Coutinho P.M."/>
            <person name="de Vries R.P."/>
            <person name="Ferreira P."/>
            <person name="Findley K."/>
            <person name="Foster B."/>
            <person name="Gaskell J."/>
            <person name="Glotzer D."/>
            <person name="Gorecki P."/>
            <person name="Heitman J."/>
            <person name="Hesse C."/>
            <person name="Hori C."/>
            <person name="Igarashi K."/>
            <person name="Jurgens J.A."/>
            <person name="Kallen N."/>
            <person name="Kersten P."/>
            <person name="Kohler A."/>
            <person name="Kuees U."/>
            <person name="Kumar T.K.A."/>
            <person name="Kuo A."/>
            <person name="LaButti K."/>
            <person name="Larrondo L.F."/>
            <person name="Lindquist E."/>
            <person name="Ling A."/>
            <person name="Lombard V."/>
            <person name="Lucas S."/>
            <person name="Lundell T."/>
            <person name="Martin R."/>
            <person name="McLaughlin D.J."/>
            <person name="Morgenstern I."/>
            <person name="Morin E."/>
            <person name="Murat C."/>
            <person name="Nagy L.G."/>
            <person name="Nolan M."/>
            <person name="Ohm R.A."/>
            <person name="Patyshakuliyeva A."/>
            <person name="Rokas A."/>
            <person name="Ruiz-Duenas F.J."/>
            <person name="Sabat G."/>
            <person name="Salamov A."/>
            <person name="Samejima M."/>
            <person name="Schmutz J."/>
            <person name="Slot J.C."/>
            <person name="St John F."/>
            <person name="Stenlid J."/>
            <person name="Sun H."/>
            <person name="Sun S."/>
            <person name="Syed K."/>
            <person name="Tsang A."/>
            <person name="Wiebenga A."/>
            <person name="Young D."/>
            <person name="Pisabarro A."/>
            <person name="Eastwood D.C."/>
            <person name="Martin F."/>
            <person name="Cullen D."/>
            <person name="Grigoriev I.V."/>
            <person name="Hibbett D.S."/>
        </authorList>
    </citation>
    <scope>NUCLEOTIDE SEQUENCE</scope>
    <source>
        <strain evidence="9">FP-58527</strain>
    </source>
</reference>
<dbReference type="InterPro" id="IPR013057">
    <property type="entry name" value="AA_transpt_TM"/>
</dbReference>
<feature type="transmembrane region" description="Helical" evidence="6">
    <location>
        <begin position="297"/>
        <end position="318"/>
    </location>
</feature>
<dbReference type="AlphaFoldDB" id="S8DU85"/>
<feature type="transmembrane region" description="Helical" evidence="6">
    <location>
        <begin position="339"/>
        <end position="361"/>
    </location>
</feature>
<keyword evidence="5 6" id="KW-0472">Membrane</keyword>
<keyword evidence="9" id="KW-1185">Reference proteome</keyword>
<dbReference type="Proteomes" id="UP000015241">
    <property type="component" value="Unassembled WGS sequence"/>
</dbReference>
<feature type="transmembrane region" description="Helical" evidence="6">
    <location>
        <begin position="71"/>
        <end position="98"/>
    </location>
</feature>
<proteinExistence type="inferred from homology"/>
<dbReference type="GO" id="GO:0016020">
    <property type="term" value="C:membrane"/>
    <property type="evidence" value="ECO:0007669"/>
    <property type="project" value="UniProtKB-SubCell"/>
</dbReference>
<dbReference type="InParanoid" id="S8DU85"/>
<feature type="transmembrane region" description="Helical" evidence="6">
    <location>
        <begin position="152"/>
        <end position="173"/>
    </location>
</feature>
<dbReference type="eggNOG" id="ENOG502QSFH">
    <property type="taxonomic scope" value="Eukaryota"/>
</dbReference>
<feature type="transmembrane region" description="Helical" evidence="6">
    <location>
        <begin position="408"/>
        <end position="429"/>
    </location>
</feature>
<evidence type="ECO:0000256" key="4">
    <source>
        <dbReference type="ARBA" id="ARBA00022989"/>
    </source>
</evidence>
<dbReference type="HOGENOM" id="CLU_027816_4_2_1"/>
<evidence type="ECO:0000256" key="6">
    <source>
        <dbReference type="SAM" id="Phobius"/>
    </source>
</evidence>
<evidence type="ECO:0000256" key="3">
    <source>
        <dbReference type="ARBA" id="ARBA00022692"/>
    </source>
</evidence>
<dbReference type="Gene3D" id="1.20.1740.10">
    <property type="entry name" value="Amino acid/polyamine transporter I"/>
    <property type="match status" value="1"/>
</dbReference>
<protein>
    <recommendedName>
        <fullName evidence="7">Amino acid transporter transmembrane domain-containing protein</fullName>
    </recommendedName>
</protein>
<dbReference type="FunFam" id="1.20.1740.10:FF:000039">
    <property type="entry name" value="Neutral amino acid transporter (Eurofung)"/>
    <property type="match status" value="1"/>
</dbReference>
<feature type="transmembrane region" description="Helical" evidence="6">
    <location>
        <begin position="180"/>
        <end position="202"/>
    </location>
</feature>
<accession>S8DU85</accession>
<evidence type="ECO:0000313" key="9">
    <source>
        <dbReference type="Proteomes" id="UP000015241"/>
    </source>
</evidence>
<dbReference type="GO" id="GO:0015179">
    <property type="term" value="F:L-amino acid transmembrane transporter activity"/>
    <property type="evidence" value="ECO:0007669"/>
    <property type="project" value="TreeGrafter"/>
</dbReference>
<feature type="transmembrane region" description="Helical" evidence="6">
    <location>
        <begin position="256"/>
        <end position="277"/>
    </location>
</feature>
<sequence length="453" mass="48678">MGTDEGSFRDPTDFEKRANKDMAVTNEFDVYGEDGSGGIKYRTMVWWKAAALMLAETVSLGILSIPSVFNSLGMVAGCFLVISLGGIATITGYMIGAFKLRYPHVHNMADAGMILAGPFGREVLGAAQVVFMVFLCGSHVLTGMIAFDTITAGASCSVLWAGISAIICIVLTLPRTLNGISYLSVVSFISIVAAVLITMIGVGVTGHQGGVTVTANLKFASGFLAVTDIIFAYAGHVGFFTFIAEMKEPKDFVKALYALQIADTTLYLIVGIVVYAYAGRDTVSPALGNTGTTLRRIAYGIALPTIMIAGVINGHVCAKLVFRRNGVASRHMTAHSWTGWLTWTAICLAIWAVAFIIAEVIPFFNDLLGVISALFASWFTYGISGIFWFHLTPRSERWATPWQRCKTVFWTCVIMMGAFIMVAGLYASITSIVDGYKSGQFATPFTCANQGLS</sequence>
<dbReference type="STRING" id="743788.S8DU85"/>
<feature type="transmembrane region" description="Helical" evidence="6">
    <location>
        <begin position="222"/>
        <end position="244"/>
    </location>
</feature>
<evidence type="ECO:0000313" key="8">
    <source>
        <dbReference type="EMBL" id="EPS94778.1"/>
    </source>
</evidence>
<feature type="transmembrane region" description="Helical" evidence="6">
    <location>
        <begin position="367"/>
        <end position="388"/>
    </location>
</feature>
<dbReference type="EMBL" id="KE504223">
    <property type="protein sequence ID" value="EPS94778.1"/>
    <property type="molecule type" value="Genomic_DNA"/>
</dbReference>
<evidence type="ECO:0000256" key="1">
    <source>
        <dbReference type="ARBA" id="ARBA00004141"/>
    </source>
</evidence>
<comment type="subcellular location">
    <subcellularLocation>
        <location evidence="1">Membrane</location>
        <topology evidence="1">Multi-pass membrane protein</topology>
    </subcellularLocation>
</comment>
<comment type="similarity">
    <text evidence="2">Belongs to the amino acid/polyamine transporter 2 family.</text>
</comment>
<name>S8DU85_FOMSC</name>
<dbReference type="PANTHER" id="PTHR22950">
    <property type="entry name" value="AMINO ACID TRANSPORTER"/>
    <property type="match status" value="1"/>
</dbReference>
<evidence type="ECO:0000256" key="2">
    <source>
        <dbReference type="ARBA" id="ARBA00008066"/>
    </source>
</evidence>
<dbReference type="PANTHER" id="PTHR22950:SF479">
    <property type="entry name" value="AMINO ACID TRANSPORTER (EUROFUNG)-RELATED"/>
    <property type="match status" value="1"/>
</dbReference>